<evidence type="ECO:0000256" key="6">
    <source>
        <dbReference type="ARBA" id="ARBA00023159"/>
    </source>
</evidence>
<dbReference type="Pfam" id="PF06333">
    <property type="entry name" value="Med13_C"/>
    <property type="match status" value="1"/>
</dbReference>
<evidence type="ECO:0000256" key="5">
    <source>
        <dbReference type="ARBA" id="ARBA00023015"/>
    </source>
</evidence>
<evidence type="ECO:0000259" key="16">
    <source>
        <dbReference type="Pfam" id="PF18296"/>
    </source>
</evidence>
<evidence type="ECO:0000256" key="4">
    <source>
        <dbReference type="ARBA" id="ARBA00022491"/>
    </source>
</evidence>
<proteinExistence type="inferred from homology"/>
<keyword evidence="6 11" id="KW-0010">Activator</keyword>
<comment type="function">
    <text evidence="9 11">Component of the SRB8-11 complex. The SRB8-11 complex is a regulatory module of the Mediator complex which is itself involved in regulation of basal and activated RNA polymerase II-dependent transcription. The SRB8-11 complex may be involved in the transcriptional repression of a subset of genes regulated by Mediator. It may inhibit the association of the Mediator complex with RNA polymerase II to form the holoenzyme complex.</text>
</comment>
<comment type="caution">
    <text evidence="17">The sequence shown here is derived from an EMBL/GenBank/DDBJ whole genome shotgun (WGS) entry which is preliminary data.</text>
</comment>
<dbReference type="GO" id="GO:0016592">
    <property type="term" value="C:mediator complex"/>
    <property type="evidence" value="ECO:0007669"/>
    <property type="project" value="InterPro"/>
</dbReference>
<evidence type="ECO:0000259" key="15">
    <source>
        <dbReference type="Pfam" id="PF06333"/>
    </source>
</evidence>
<evidence type="ECO:0000256" key="13">
    <source>
        <dbReference type="SAM" id="Phobius"/>
    </source>
</evidence>
<evidence type="ECO:0000256" key="7">
    <source>
        <dbReference type="ARBA" id="ARBA00023163"/>
    </source>
</evidence>
<feature type="compositionally biased region" description="Polar residues" evidence="12">
    <location>
        <begin position="192"/>
        <end position="221"/>
    </location>
</feature>
<feature type="non-terminal residue" evidence="17">
    <location>
        <position position="1667"/>
    </location>
</feature>
<keyword evidence="13" id="KW-0472">Membrane</keyword>
<dbReference type="EMBL" id="MVBO01000063">
    <property type="protein sequence ID" value="OZJ03918.1"/>
    <property type="molecule type" value="Genomic_DNA"/>
</dbReference>
<evidence type="ECO:0000313" key="17">
    <source>
        <dbReference type="EMBL" id="OZJ03918.1"/>
    </source>
</evidence>
<feature type="region of interest" description="Disordered" evidence="12">
    <location>
        <begin position="190"/>
        <end position="267"/>
    </location>
</feature>
<feature type="transmembrane region" description="Helical" evidence="13">
    <location>
        <begin position="1371"/>
        <end position="1396"/>
    </location>
</feature>
<dbReference type="PANTHER" id="PTHR48249">
    <property type="entry name" value="MEDIATOR OF RNA POLYMERASE II TRANSCRIPTION SUBUNIT 13"/>
    <property type="match status" value="1"/>
</dbReference>
<dbReference type="GO" id="GO:0005506">
    <property type="term" value="F:iron ion binding"/>
    <property type="evidence" value="ECO:0007669"/>
    <property type="project" value="InterPro"/>
</dbReference>
<dbReference type="InterPro" id="IPR051139">
    <property type="entry name" value="Mediator_complx_sub13"/>
</dbReference>
<dbReference type="PANTHER" id="PTHR48249:SF3">
    <property type="entry name" value="MEDIATOR OF RNA POLYMERASE II TRANSCRIPTION SUBUNIT 13"/>
    <property type="match status" value="1"/>
</dbReference>
<evidence type="ECO:0000256" key="8">
    <source>
        <dbReference type="ARBA" id="ARBA00023242"/>
    </source>
</evidence>
<comment type="subunit">
    <text evidence="11">Component of the SRB8-11 complex, which itself associates with the Mediator complex.</text>
</comment>
<keyword evidence="8 11" id="KW-0539">Nucleus</keyword>
<feature type="domain" description="Fatty acid hydroxylase" evidence="14">
    <location>
        <begin position="1496"/>
        <end position="1631"/>
    </location>
</feature>
<keyword evidence="4 11" id="KW-0678">Repressor</keyword>
<feature type="domain" description="MID" evidence="16">
    <location>
        <begin position="824"/>
        <end position="1000"/>
    </location>
</feature>
<feature type="region of interest" description="Disordered" evidence="12">
    <location>
        <begin position="542"/>
        <end position="568"/>
    </location>
</feature>
<comment type="similarity">
    <text evidence="2 11">Belongs to the Mediator complex subunit 13 family.</text>
</comment>
<evidence type="ECO:0000256" key="3">
    <source>
        <dbReference type="ARBA" id="ARBA00019618"/>
    </source>
</evidence>
<comment type="subcellular location">
    <subcellularLocation>
        <location evidence="1 11">Nucleus</location>
    </subcellularLocation>
</comment>
<evidence type="ECO:0000256" key="2">
    <source>
        <dbReference type="ARBA" id="ARBA00009354"/>
    </source>
</evidence>
<organism evidence="17 18">
    <name type="scientific">Bifiguratus adelaidae</name>
    <dbReference type="NCBI Taxonomy" id="1938954"/>
    <lineage>
        <taxon>Eukaryota</taxon>
        <taxon>Fungi</taxon>
        <taxon>Fungi incertae sedis</taxon>
        <taxon>Mucoromycota</taxon>
        <taxon>Mucoromycotina</taxon>
        <taxon>Endogonomycetes</taxon>
        <taxon>Endogonales</taxon>
        <taxon>Endogonales incertae sedis</taxon>
        <taxon>Bifiguratus</taxon>
    </lineage>
</organism>
<accession>A0A261Y018</accession>
<evidence type="ECO:0000259" key="14">
    <source>
        <dbReference type="Pfam" id="PF04116"/>
    </source>
</evidence>
<dbReference type="GO" id="GO:0045944">
    <property type="term" value="P:positive regulation of transcription by RNA polymerase II"/>
    <property type="evidence" value="ECO:0007669"/>
    <property type="project" value="TreeGrafter"/>
</dbReference>
<feature type="region of interest" description="Disordered" evidence="12">
    <location>
        <begin position="1178"/>
        <end position="1204"/>
    </location>
</feature>
<dbReference type="GO" id="GO:0008610">
    <property type="term" value="P:lipid biosynthetic process"/>
    <property type="evidence" value="ECO:0007669"/>
    <property type="project" value="InterPro"/>
</dbReference>
<dbReference type="Pfam" id="PF04116">
    <property type="entry name" value="FA_hydroxylase"/>
    <property type="match status" value="1"/>
</dbReference>
<sequence>MPDGRTVLYPSNLIFVESDAKASSAQLCGLKGVHSRNHGLIESLGDKVDRGAWAERVQSASELADSIQLAKRPSNSKSKATVSAYKKLKTESEVQTTPNEIMPKTLEVHEINYRNYTDTIIHETASALDLTHLEGTSPSTAATHIKEVKTERNTASPMPLEEDVAWWESRLPSTDINAYDVSWHAQRDSSEATHNGSITPTTPLVSLQQTSGIPTGATDATTPIPISVKPLPPEDNRVSLAQPSGEDASAPVTRYPSPSSSGLLGHGDSDVQFRLDDMDGLDGMNGVMFGDMNTGSAWGTNDYSDLENLGSMHVTEDDFSFFDDTPKPSQLMATNTMGRQFDQNSLLASGVHSRDSFAMDDKGLGDGLDSIDIDAMFDGPELTEMNKSESVGAPTVISEDIPSLTNTTNTVTSITEADEFDEQLSPQLNRPIVHVHSGNISVSISAEVDNIKCLAPCLPADYAPMRIMTGVNDAKYGYGGKFTLPMPKSMQRKVRSRIGYRPDYMPVTPFAVLQIKSQRKESLPTASLDYTQVHSEGRFAELSSATEVSESDSGDYSVSDQEPESNDIEEDINQANEAARSAYLHLMQRYSGSEEPEHRTQQSRIAQEFDTPFVDCVASTDAFSKTRQKSEFEGDLYLRSLDILCEQAVLGGYPFSGGLADINTRGGEVVDGDFPHTFGARWFSMLNTTTNSPSKIRTVDEEQGLILAEVKEVLASTFDPNFIAPEVWANSFGEDDTTRHTVPASVSIKGPLTLQQYCDLTEANPTQSKYGKWQVKKKRPVEPSIYALDTPEVVVGLKDDWLVTSPHILRFWEKARLEPYSAKKGVVYFVVCPQNPVLEASVTNFLTELSAIYDACSLGIHQPGTAGEFKSGLVPVALLPEIDGEAQEDRELRSYMAACQKLGATLGPMLTDKFHVVVYMLNPFRHKSAYLDLSHCFAKLLHAYDIASMAATARLGNKIRQRVVLQFLPVEHVLRSSAFGGYLKFGLEDIAFSVYNKCSRTLERSEGRVRFEQNKEVAEFYSPAYVLARSKQPSVLFKLKGALRDFPVVTSDQTFLHLAYTWSADKRWLLAVWTDGCGELTDFATYTLDSVDSDETSDPWEFVRDVFASLWRKSLLFSKRAGLSWRFVIGKLGSMFEAELQQWIKVIPVEQHVDIVALEPDAMLQFSPNMDLSSSEFIPSTPASGGAVTPDALGLPGASPQPSKMEAVQKRNDDIIALLLNHRATVSSRDTFYLGPQGVTPPEHSASEILMVPLATGYMVRLPTKQTSQVRNLACTSPFTIELHLLYTKLNHPPQSVLRTIIKQCVVYVRYPMLNVVIVEEIERVESFNTERNISVALPANVAFIRSTYRRAFYAKEHGLTPYMSDQALALILPVVLYWVYSLFFHVMSSLEIPAFERYRIHDPEELKKNKVSQAQVIRGVLLQQFLQTLLGLAMLGDEPVKASADSLADTEKVILRLATRILGLWGNHMEWIHLGWIEPLARLLTYLVFPAAKLLVAMIILDTYQYFFHRLFHTNRFLYKHIHSHHHRLYVPYAFGALYNHPLEGFIMDSVGASLAFWLSGLGNRGAIVFFTFSTLKTVDDHCGYHFPWDPLQCLFPNNVAYHDIHHQSFGIKKNFSQPFFTWWDALLGTKMDRRRLQALERSVDAKVADAVIVAGQGGVDGVKEL</sequence>
<name>A0A261Y018_9FUNG</name>
<keyword evidence="18" id="KW-1185">Reference proteome</keyword>
<dbReference type="InterPro" id="IPR041285">
    <property type="entry name" value="MID_MedPIWI"/>
</dbReference>
<dbReference type="InterPro" id="IPR006694">
    <property type="entry name" value="Fatty_acid_hydroxylase"/>
</dbReference>
<dbReference type="InterPro" id="IPR009401">
    <property type="entry name" value="Med13_C"/>
</dbReference>
<reference evidence="17 18" key="1">
    <citation type="journal article" date="2017" name="Mycologia">
        <title>Bifiguratus adelaidae, gen. et sp. nov., a new member of Mucoromycotina in endophytic and soil-dwelling habitats.</title>
        <authorList>
            <person name="Torres-Cruz T.J."/>
            <person name="Billingsley Tobias T.L."/>
            <person name="Almatruk M."/>
            <person name="Hesse C."/>
            <person name="Kuske C.R."/>
            <person name="Desiro A."/>
            <person name="Benucci G.M."/>
            <person name="Bonito G."/>
            <person name="Stajich J.E."/>
            <person name="Dunlap C."/>
            <person name="Arnold A.E."/>
            <person name="Porras-Alfaro A."/>
        </authorList>
    </citation>
    <scope>NUCLEOTIDE SEQUENCE [LARGE SCALE GENOMIC DNA]</scope>
    <source>
        <strain evidence="17 18">AZ0501</strain>
    </source>
</reference>
<gene>
    <name evidence="17" type="ORF">BZG36_03292</name>
</gene>
<keyword evidence="13" id="KW-0812">Transmembrane</keyword>
<evidence type="ECO:0000256" key="11">
    <source>
        <dbReference type="RuleBase" id="RU364134"/>
    </source>
</evidence>
<evidence type="ECO:0000256" key="9">
    <source>
        <dbReference type="ARBA" id="ARBA00025661"/>
    </source>
</evidence>
<dbReference type="Proteomes" id="UP000242875">
    <property type="component" value="Unassembled WGS sequence"/>
</dbReference>
<keyword evidence="13" id="KW-1133">Transmembrane helix</keyword>
<evidence type="ECO:0000256" key="12">
    <source>
        <dbReference type="SAM" id="MobiDB-lite"/>
    </source>
</evidence>
<evidence type="ECO:0000256" key="1">
    <source>
        <dbReference type="ARBA" id="ARBA00004123"/>
    </source>
</evidence>
<dbReference type="GO" id="GO:0003713">
    <property type="term" value="F:transcription coactivator activity"/>
    <property type="evidence" value="ECO:0007669"/>
    <property type="project" value="TreeGrafter"/>
</dbReference>
<dbReference type="GO" id="GO:0016491">
    <property type="term" value="F:oxidoreductase activity"/>
    <property type="evidence" value="ECO:0007669"/>
    <property type="project" value="InterPro"/>
</dbReference>
<dbReference type="OrthoDB" id="103819at2759"/>
<feature type="transmembrane region" description="Helical" evidence="13">
    <location>
        <begin position="1484"/>
        <end position="1502"/>
    </location>
</feature>
<evidence type="ECO:0000313" key="18">
    <source>
        <dbReference type="Proteomes" id="UP000242875"/>
    </source>
</evidence>
<evidence type="ECO:0000256" key="10">
    <source>
        <dbReference type="ARBA" id="ARBA00032008"/>
    </source>
</evidence>
<keyword evidence="7 11" id="KW-0804">Transcription</keyword>
<protein>
    <recommendedName>
        <fullName evidence="3 11">Mediator of RNA polymerase II transcription subunit 13</fullName>
    </recommendedName>
    <alternativeName>
        <fullName evidence="10 11">Mediator complex subunit 13</fullName>
    </alternativeName>
</protein>
<feature type="domain" description="Mediator complex subunit Med13 C-terminal" evidence="15">
    <location>
        <begin position="1021"/>
        <end position="1304"/>
    </location>
</feature>
<dbReference type="Pfam" id="PF18296">
    <property type="entry name" value="MID_MedPIWI"/>
    <property type="match status" value="1"/>
</dbReference>
<keyword evidence="5 11" id="KW-0805">Transcription regulation</keyword>